<accession>A0A5N6M1A4</accession>
<dbReference type="EMBL" id="SZYD01000017">
    <property type="protein sequence ID" value="KAD3066733.1"/>
    <property type="molecule type" value="Genomic_DNA"/>
</dbReference>
<evidence type="ECO:0000313" key="3">
    <source>
        <dbReference type="Proteomes" id="UP000326396"/>
    </source>
</evidence>
<proteinExistence type="predicted"/>
<evidence type="ECO:0000313" key="2">
    <source>
        <dbReference type="EMBL" id="KAD3066733.1"/>
    </source>
</evidence>
<name>A0A5N6M1A4_9ASTR</name>
<evidence type="ECO:0000256" key="1">
    <source>
        <dbReference type="SAM" id="MobiDB-lite"/>
    </source>
</evidence>
<feature type="region of interest" description="Disordered" evidence="1">
    <location>
        <begin position="276"/>
        <end position="298"/>
    </location>
</feature>
<dbReference type="AlphaFoldDB" id="A0A5N6M1A4"/>
<dbReference type="Proteomes" id="UP000326396">
    <property type="component" value="Linkage Group LG7"/>
</dbReference>
<reference evidence="2 3" key="1">
    <citation type="submission" date="2019-05" db="EMBL/GenBank/DDBJ databases">
        <title>Mikania micrantha, genome provides insights into the molecular mechanism of rapid growth.</title>
        <authorList>
            <person name="Liu B."/>
        </authorList>
    </citation>
    <scope>NUCLEOTIDE SEQUENCE [LARGE SCALE GENOMIC DNA]</scope>
    <source>
        <strain evidence="2">NLD-2019</strain>
        <tissue evidence="2">Leaf</tissue>
    </source>
</reference>
<protein>
    <submittedName>
        <fullName evidence="2">Uncharacterized protein</fullName>
    </submittedName>
</protein>
<gene>
    <name evidence="2" type="ORF">E3N88_34613</name>
</gene>
<organism evidence="2 3">
    <name type="scientific">Mikania micrantha</name>
    <name type="common">bitter vine</name>
    <dbReference type="NCBI Taxonomy" id="192012"/>
    <lineage>
        <taxon>Eukaryota</taxon>
        <taxon>Viridiplantae</taxon>
        <taxon>Streptophyta</taxon>
        <taxon>Embryophyta</taxon>
        <taxon>Tracheophyta</taxon>
        <taxon>Spermatophyta</taxon>
        <taxon>Magnoliopsida</taxon>
        <taxon>eudicotyledons</taxon>
        <taxon>Gunneridae</taxon>
        <taxon>Pentapetalae</taxon>
        <taxon>asterids</taxon>
        <taxon>campanulids</taxon>
        <taxon>Asterales</taxon>
        <taxon>Asteraceae</taxon>
        <taxon>Asteroideae</taxon>
        <taxon>Heliantheae alliance</taxon>
        <taxon>Eupatorieae</taxon>
        <taxon>Mikania</taxon>
    </lineage>
</organism>
<sequence length="298" mass="33549">MADCGVSHHLSRRTADRGNDRVLFSSQGCKFQETNLEVFNGDENHGKEEHPEGCSGIYTSPPCFDDYGDEEVNNSDYLWVSKVLNGFAIQGGGPLKGIDFLLGSNHGLTERITEVDPVTEGDSMVVGGCVTRGDGSQIILPISMRIHSKKVDLIFNLNFKFVEIITSDKINRGIVGFCANNFRIRRTFFYGHLLKSSTFFCVLVVIKLMLAKRLCLPIWRDEFEGMKVSDKHHYRNYGMVNKKRKSAKINNKANGLIRVLKQLNDNAHKTRGRVFFEDGENDAGDDPINNPDPEWDPD</sequence>
<dbReference type="OrthoDB" id="1832879at2759"/>
<keyword evidence="3" id="KW-1185">Reference proteome</keyword>
<comment type="caution">
    <text evidence="2">The sequence shown here is derived from an EMBL/GenBank/DDBJ whole genome shotgun (WGS) entry which is preliminary data.</text>
</comment>